<organism evidence="1 2">
    <name type="scientific">Maliponia aquimaris</name>
    <dbReference type="NCBI Taxonomy" id="1673631"/>
    <lineage>
        <taxon>Bacteria</taxon>
        <taxon>Pseudomonadati</taxon>
        <taxon>Pseudomonadota</taxon>
        <taxon>Alphaproteobacteria</taxon>
        <taxon>Rhodobacterales</taxon>
        <taxon>Paracoccaceae</taxon>
        <taxon>Maliponia</taxon>
    </lineage>
</organism>
<accession>A0A238K229</accession>
<evidence type="ECO:0000313" key="1">
    <source>
        <dbReference type="EMBL" id="SMX36925.1"/>
    </source>
</evidence>
<dbReference type="SUPFAM" id="SSF53254">
    <property type="entry name" value="Phosphoglycerate mutase-like"/>
    <property type="match status" value="1"/>
</dbReference>
<gene>
    <name evidence="1" type="ORF">MAA8898_01115</name>
</gene>
<dbReference type="RefSeq" id="WP_306456381.1">
    <property type="nucleotide sequence ID" value="NZ_FXYF01000002.1"/>
</dbReference>
<dbReference type="Gene3D" id="3.40.50.1240">
    <property type="entry name" value="Phosphoglycerate mutase-like"/>
    <property type="match status" value="1"/>
</dbReference>
<sequence length="184" mass="19113">MLIRHAPALHGGRLCGRTDVPADLSDVALAPLRALLAGVAHRVASPALRCVQTAGALWTGQDIPIDDRLWEQDFGAQDGLPFDRVPDLGPLSSEALAAHRPPGGESFADMAARVRPALEALASKARAEGPVAVVAHAGTVRAALALALGTVPPALAFEVAPLSLTRLRVYEGGLSVMSTNWRAA</sequence>
<name>A0A238K229_9RHOB</name>
<dbReference type="InterPro" id="IPR029033">
    <property type="entry name" value="His_PPase_superfam"/>
</dbReference>
<dbReference type="AlphaFoldDB" id="A0A238K229"/>
<dbReference type="Pfam" id="PF00300">
    <property type="entry name" value="His_Phos_1"/>
    <property type="match status" value="1"/>
</dbReference>
<dbReference type="EMBL" id="FXYF01000002">
    <property type="protein sequence ID" value="SMX36925.1"/>
    <property type="molecule type" value="Genomic_DNA"/>
</dbReference>
<evidence type="ECO:0000313" key="2">
    <source>
        <dbReference type="Proteomes" id="UP000207598"/>
    </source>
</evidence>
<keyword evidence="2" id="KW-1185">Reference proteome</keyword>
<dbReference type="InterPro" id="IPR013078">
    <property type="entry name" value="His_Pase_superF_clade-1"/>
</dbReference>
<dbReference type="CDD" id="cd07067">
    <property type="entry name" value="HP_PGM_like"/>
    <property type="match status" value="1"/>
</dbReference>
<reference evidence="1 2" key="1">
    <citation type="submission" date="2017-05" db="EMBL/GenBank/DDBJ databases">
        <authorList>
            <person name="Song R."/>
            <person name="Chenine A.L."/>
            <person name="Ruprecht R.M."/>
        </authorList>
    </citation>
    <scope>NUCLEOTIDE SEQUENCE [LARGE SCALE GENOMIC DNA]</scope>
    <source>
        <strain evidence="1 2">CECT 8898</strain>
    </source>
</reference>
<dbReference type="Proteomes" id="UP000207598">
    <property type="component" value="Unassembled WGS sequence"/>
</dbReference>
<protein>
    <submittedName>
        <fullName evidence="1">Bifunctional RNase H/acid phosphatase</fullName>
    </submittedName>
</protein>
<proteinExistence type="predicted"/>
<dbReference type="SMART" id="SM00855">
    <property type="entry name" value="PGAM"/>
    <property type="match status" value="1"/>
</dbReference>